<gene>
    <name evidence="13" type="ORF">Scaly_0729600</name>
</gene>
<dbReference type="HAMAP" id="MF_00396">
    <property type="entry name" value="Cytb6_f_PetM"/>
    <property type="match status" value="1"/>
</dbReference>
<dbReference type="InterPro" id="IPR001683">
    <property type="entry name" value="PX_dom"/>
</dbReference>
<dbReference type="Pfam" id="PF08041">
    <property type="entry name" value="PetM"/>
    <property type="match status" value="1"/>
</dbReference>
<evidence type="ECO:0000259" key="11">
    <source>
        <dbReference type="PROSITE" id="PS50195"/>
    </source>
</evidence>
<dbReference type="Gene3D" id="3.30.1520.10">
    <property type="entry name" value="Phox-like domain"/>
    <property type="match status" value="1"/>
</dbReference>
<feature type="domain" description="PXA" evidence="12">
    <location>
        <begin position="84"/>
        <end position="253"/>
    </location>
</feature>
<dbReference type="CDD" id="cd06872">
    <property type="entry name" value="PX_SNX19_like_plant"/>
    <property type="match status" value="1"/>
</dbReference>
<feature type="region of interest" description="Disordered" evidence="9">
    <location>
        <begin position="690"/>
        <end position="743"/>
    </location>
</feature>
<evidence type="ECO:0000256" key="8">
    <source>
        <dbReference type="ARBA" id="ARBA00023136"/>
    </source>
</evidence>
<protein>
    <submittedName>
        <fullName evidence="13">Cytochrome-f complex subunit</fullName>
    </submittedName>
</protein>
<dbReference type="SUPFAM" id="SSF64268">
    <property type="entry name" value="PX domain"/>
    <property type="match status" value="1"/>
</dbReference>
<dbReference type="SMART" id="SM00312">
    <property type="entry name" value="PX"/>
    <property type="match status" value="1"/>
</dbReference>
<sequence>MKNAMDNLQDLIQEIKLRTVWWILCIFSVSYFLTRNSLTFPLDTSKSMLMNIPIADALVRGLKILFNEVGVPVEGPEYQSANMPTCTHLERRQLIYITPDKEAPELIRAIIMDVLGEVSGRIKEVNLVDLLTRDVVDLIGDHFELFRRNHIAIGTDVMGTLSSEERDERLKQHLLASEELHPALISSECEYKVIQQLMGGLLAVVLRPREAQCPLVQCFAREFLTCLVMQPIMNFASPGYINELIEYIILAYNDWSKVFSTDQPPNPEGHNCDHTVSEEHGSNNQGSDASLSRFDDNRELDPGLLPSTLQDEHIHPRPADWAKVFDAATQRRTEVLMPENLENMWTIGRHYKKKLQKKASAELQAPEVTSSVTIVLPRKDLVTEIAKQKPETSIEVEDKASKQLTPWLEQDTRPTDHSIDAFSRSQDLNKKVCPEGGSTTNDLENNDDIVSPENRNKLKRSNSTSDLEVQSNLGNVFTSQTSAPNFTESCGADVNKSNEQGEVPHAPKLRCQVVGAYFEKLGSNSFAVYSISVTDAENNTWIVKRRYRNFERLHRHLKDIPNYTLHLPPKRIFSSSTEDAFVHQRCIQLDKYLQELLSIANVAEQHEVWDFLSASSKNYSFEKSPSVMTTLAVNVDDAVDDIVRQFKGVSDGILRMVAGSPSSSHEQASPMASRNLSWNADDMNKLTVRQSTSDSLNSFSDNEEGDKDANHGQQEIESSAQANESHSDSELKEDPTGVPPEWVPPNLTVPVLNLVDKIFQLKRRGWLRRQVFWISKQILQLVMEDAIDDWLLRQIQWLRREDVIAQGIRWIQDVLWPGGTFFMTLRIQKKLSGTQANQGSQTTERQGGKTVTQPESFEQQLEAARRASHVKKIIFNGAPTALVSLIGAKQYRRCARDIYYFLQEEQRRENDDSLASSVEMSTSSFCGWCSTEVSPAARLSSTLWTVSRSNQPMATASAAISPATVPATIVSPGRSPLRRTTVKYINGLNSFGGLKAHNNVASLGLPVCTEQSFANIVSSLKQPSQGRGGGALTSTCNAVAEIFKIAAIMPGLVLVGVAVGFVLLRLEATLEEE</sequence>
<evidence type="ECO:0000256" key="5">
    <source>
        <dbReference type="ARBA" id="ARBA00022692"/>
    </source>
</evidence>
<evidence type="ECO:0000259" key="12">
    <source>
        <dbReference type="PROSITE" id="PS51207"/>
    </source>
</evidence>
<name>A0AAW2R7Q6_9LAMI</name>
<comment type="subcellular location">
    <subcellularLocation>
        <location evidence="2">Cytoplasm</location>
    </subcellularLocation>
    <subcellularLocation>
        <location evidence="1">Membrane</location>
        <topology evidence="1">Single-pass membrane protein</topology>
    </subcellularLocation>
</comment>
<feature type="compositionally biased region" description="Basic and acidic residues" evidence="9">
    <location>
        <begin position="725"/>
        <end position="735"/>
    </location>
</feature>
<evidence type="ECO:0000256" key="2">
    <source>
        <dbReference type="ARBA" id="ARBA00004496"/>
    </source>
</evidence>
<dbReference type="PROSITE" id="PS50195">
    <property type="entry name" value="PX"/>
    <property type="match status" value="1"/>
</dbReference>
<keyword evidence="8 10" id="KW-0472">Membrane</keyword>
<dbReference type="AlphaFoldDB" id="A0AAW2R7Q6"/>
<feature type="domain" description="PX" evidence="11">
    <location>
        <begin position="507"/>
        <end position="619"/>
    </location>
</feature>
<evidence type="ECO:0000256" key="3">
    <source>
        <dbReference type="ARBA" id="ARBA00022448"/>
    </source>
</evidence>
<dbReference type="SUPFAM" id="SSF103441">
    <property type="entry name" value="PetM subunit of the cytochrome b6f complex"/>
    <property type="match status" value="1"/>
</dbReference>
<dbReference type="GO" id="GO:0035091">
    <property type="term" value="F:phosphatidylinositol binding"/>
    <property type="evidence" value="ECO:0007669"/>
    <property type="project" value="InterPro"/>
</dbReference>
<feature type="compositionally biased region" description="Polar residues" evidence="9">
    <location>
        <begin position="690"/>
        <end position="700"/>
    </location>
</feature>
<feature type="region of interest" description="Disordered" evidence="9">
    <location>
        <begin position="261"/>
        <end position="312"/>
    </location>
</feature>
<dbReference type="InterPro" id="IPR012595">
    <property type="entry name" value="PetM_cyt_b6/f_cplx_su7"/>
</dbReference>
<dbReference type="PANTHER" id="PTHR22999:SF23">
    <property type="entry name" value="SORTING NEXIN-16"/>
    <property type="match status" value="1"/>
</dbReference>
<evidence type="ECO:0000313" key="13">
    <source>
        <dbReference type="EMBL" id="KAL0376120.1"/>
    </source>
</evidence>
<dbReference type="GO" id="GO:0009512">
    <property type="term" value="C:cytochrome b6f complex"/>
    <property type="evidence" value="ECO:0007669"/>
    <property type="project" value="InterPro"/>
</dbReference>
<dbReference type="GO" id="GO:0016020">
    <property type="term" value="C:membrane"/>
    <property type="evidence" value="ECO:0007669"/>
    <property type="project" value="UniProtKB-SubCell"/>
</dbReference>
<feature type="region of interest" description="Disordered" evidence="9">
    <location>
        <begin position="405"/>
        <end position="467"/>
    </location>
</feature>
<keyword evidence="3" id="KW-0813">Transport</keyword>
<evidence type="ECO:0000256" key="1">
    <source>
        <dbReference type="ARBA" id="ARBA00004167"/>
    </source>
</evidence>
<dbReference type="Pfam" id="PF08628">
    <property type="entry name" value="Nexin_C"/>
    <property type="match status" value="1"/>
</dbReference>
<accession>A0AAW2R7Q6</accession>
<dbReference type="PROSITE" id="PS51207">
    <property type="entry name" value="PXA"/>
    <property type="match status" value="1"/>
</dbReference>
<keyword evidence="6" id="KW-0249">Electron transport</keyword>
<dbReference type="InterPro" id="IPR051837">
    <property type="entry name" value="SortingNexin/PXDomain-PKLike"/>
</dbReference>
<feature type="compositionally biased region" description="Basic and acidic residues" evidence="9">
    <location>
        <begin position="410"/>
        <end position="419"/>
    </location>
</feature>
<feature type="transmembrane region" description="Helical" evidence="10">
    <location>
        <begin position="1042"/>
        <end position="1064"/>
    </location>
</feature>
<dbReference type="GO" id="GO:0005768">
    <property type="term" value="C:endosome"/>
    <property type="evidence" value="ECO:0007669"/>
    <property type="project" value="UniProtKB-ARBA"/>
</dbReference>
<evidence type="ECO:0000256" key="9">
    <source>
        <dbReference type="SAM" id="MobiDB-lite"/>
    </source>
</evidence>
<evidence type="ECO:0000256" key="7">
    <source>
        <dbReference type="ARBA" id="ARBA00022989"/>
    </source>
</evidence>
<dbReference type="Pfam" id="PF02194">
    <property type="entry name" value="PXA"/>
    <property type="match status" value="1"/>
</dbReference>
<feature type="transmembrane region" description="Helical" evidence="10">
    <location>
        <begin position="20"/>
        <end position="38"/>
    </location>
</feature>
<evidence type="ECO:0000256" key="4">
    <source>
        <dbReference type="ARBA" id="ARBA00022490"/>
    </source>
</evidence>
<reference evidence="13" key="1">
    <citation type="submission" date="2020-06" db="EMBL/GenBank/DDBJ databases">
        <authorList>
            <person name="Li T."/>
            <person name="Hu X."/>
            <person name="Zhang T."/>
            <person name="Song X."/>
            <person name="Zhang H."/>
            <person name="Dai N."/>
            <person name="Sheng W."/>
            <person name="Hou X."/>
            <person name="Wei L."/>
        </authorList>
    </citation>
    <scope>NUCLEOTIDE SEQUENCE</scope>
    <source>
        <strain evidence="13">KEN8</strain>
        <tissue evidence="13">Leaf</tissue>
    </source>
</reference>
<reference evidence="13" key="2">
    <citation type="journal article" date="2024" name="Plant">
        <title>Genomic evolution and insights into agronomic trait innovations of Sesamum species.</title>
        <authorList>
            <person name="Miao H."/>
            <person name="Wang L."/>
            <person name="Qu L."/>
            <person name="Liu H."/>
            <person name="Sun Y."/>
            <person name="Le M."/>
            <person name="Wang Q."/>
            <person name="Wei S."/>
            <person name="Zheng Y."/>
            <person name="Lin W."/>
            <person name="Duan Y."/>
            <person name="Cao H."/>
            <person name="Xiong S."/>
            <person name="Wang X."/>
            <person name="Wei L."/>
            <person name="Li C."/>
            <person name="Ma Q."/>
            <person name="Ju M."/>
            <person name="Zhao R."/>
            <person name="Li G."/>
            <person name="Mu C."/>
            <person name="Tian Q."/>
            <person name="Mei H."/>
            <person name="Zhang T."/>
            <person name="Gao T."/>
            <person name="Zhang H."/>
        </authorList>
    </citation>
    <scope>NUCLEOTIDE SEQUENCE</scope>
    <source>
        <strain evidence="13">KEN8</strain>
    </source>
</reference>
<keyword evidence="4" id="KW-0963">Cytoplasm</keyword>
<evidence type="ECO:0000256" key="10">
    <source>
        <dbReference type="SAM" id="Phobius"/>
    </source>
</evidence>
<dbReference type="InterPro" id="IPR013937">
    <property type="entry name" value="Sorting_nexin_C"/>
</dbReference>
<dbReference type="InterPro" id="IPR003114">
    <property type="entry name" value="Phox_assoc"/>
</dbReference>
<evidence type="ECO:0000256" key="6">
    <source>
        <dbReference type="ARBA" id="ARBA00022982"/>
    </source>
</evidence>
<organism evidence="13">
    <name type="scientific">Sesamum calycinum</name>
    <dbReference type="NCBI Taxonomy" id="2727403"/>
    <lineage>
        <taxon>Eukaryota</taxon>
        <taxon>Viridiplantae</taxon>
        <taxon>Streptophyta</taxon>
        <taxon>Embryophyta</taxon>
        <taxon>Tracheophyta</taxon>
        <taxon>Spermatophyta</taxon>
        <taxon>Magnoliopsida</taxon>
        <taxon>eudicotyledons</taxon>
        <taxon>Gunneridae</taxon>
        <taxon>Pentapetalae</taxon>
        <taxon>asterids</taxon>
        <taxon>lamiids</taxon>
        <taxon>Lamiales</taxon>
        <taxon>Pedaliaceae</taxon>
        <taxon>Sesamum</taxon>
    </lineage>
</organism>
<dbReference type="EMBL" id="JACGWM010000004">
    <property type="protein sequence ID" value="KAL0376120.1"/>
    <property type="molecule type" value="Genomic_DNA"/>
</dbReference>
<keyword evidence="5 10" id="KW-0812">Transmembrane</keyword>
<comment type="caution">
    <text evidence="13">The sequence shown here is derived from an EMBL/GenBank/DDBJ whole genome shotgun (WGS) entry which is preliminary data.</text>
</comment>
<keyword evidence="7 10" id="KW-1133">Transmembrane helix</keyword>
<feature type="compositionally biased region" description="Basic and acidic residues" evidence="9">
    <location>
        <begin position="270"/>
        <end position="281"/>
    </location>
</feature>
<dbReference type="PANTHER" id="PTHR22999">
    <property type="entry name" value="PX SERINE/THREONINE KINASE PXK"/>
    <property type="match status" value="1"/>
</dbReference>
<dbReference type="Pfam" id="PF00787">
    <property type="entry name" value="PX"/>
    <property type="match status" value="1"/>
</dbReference>
<feature type="compositionally biased region" description="Polar residues" evidence="9">
    <location>
        <begin position="711"/>
        <end position="724"/>
    </location>
</feature>
<proteinExistence type="inferred from homology"/>
<feature type="region of interest" description="Disordered" evidence="9">
    <location>
        <begin position="833"/>
        <end position="853"/>
    </location>
</feature>
<dbReference type="InterPro" id="IPR036871">
    <property type="entry name" value="PX_dom_sf"/>
</dbReference>